<accession>A0A644VRY6</accession>
<dbReference type="GO" id="GO:0046872">
    <property type="term" value="F:metal ion binding"/>
    <property type="evidence" value="ECO:0007669"/>
    <property type="project" value="InterPro"/>
</dbReference>
<dbReference type="CDD" id="cd00371">
    <property type="entry name" value="HMA"/>
    <property type="match status" value="1"/>
</dbReference>
<dbReference type="InterPro" id="IPR036163">
    <property type="entry name" value="HMA_dom_sf"/>
</dbReference>
<evidence type="ECO:0000259" key="2">
    <source>
        <dbReference type="PROSITE" id="PS50846"/>
    </source>
</evidence>
<dbReference type="PROSITE" id="PS50846">
    <property type="entry name" value="HMA_2"/>
    <property type="match status" value="1"/>
</dbReference>
<dbReference type="Gene3D" id="3.30.70.100">
    <property type="match status" value="1"/>
</dbReference>
<comment type="caution">
    <text evidence="3">The sequence shown here is derived from an EMBL/GenBank/DDBJ whole genome shotgun (WGS) entry which is preliminary data.</text>
</comment>
<dbReference type="PROSITE" id="PS51257">
    <property type="entry name" value="PROKAR_LIPOPROTEIN"/>
    <property type="match status" value="1"/>
</dbReference>
<dbReference type="Pfam" id="PF00403">
    <property type="entry name" value="HMA"/>
    <property type="match status" value="1"/>
</dbReference>
<evidence type="ECO:0000313" key="3">
    <source>
        <dbReference type="EMBL" id="MPL94164.1"/>
    </source>
</evidence>
<organism evidence="3">
    <name type="scientific">bioreactor metagenome</name>
    <dbReference type="NCBI Taxonomy" id="1076179"/>
    <lineage>
        <taxon>unclassified sequences</taxon>
        <taxon>metagenomes</taxon>
        <taxon>ecological metagenomes</taxon>
    </lineage>
</organism>
<dbReference type="AlphaFoldDB" id="A0A644VRY6"/>
<dbReference type="EMBL" id="VSSQ01000417">
    <property type="protein sequence ID" value="MPL94164.1"/>
    <property type="molecule type" value="Genomic_DNA"/>
</dbReference>
<gene>
    <name evidence="3" type="ORF">SDC9_40312</name>
</gene>
<name>A0A644VRY6_9ZZZZ</name>
<feature type="compositionally biased region" description="Basic and acidic residues" evidence="1">
    <location>
        <begin position="108"/>
        <end position="117"/>
    </location>
</feature>
<dbReference type="InterPro" id="IPR006121">
    <property type="entry name" value="HMA_dom"/>
</dbReference>
<feature type="region of interest" description="Disordered" evidence="1">
    <location>
        <begin position="101"/>
        <end position="123"/>
    </location>
</feature>
<proteinExistence type="predicted"/>
<feature type="domain" description="HMA" evidence="2">
    <location>
        <begin position="32"/>
        <end position="98"/>
    </location>
</feature>
<protein>
    <recommendedName>
        <fullName evidence="2">HMA domain-containing protein</fullName>
    </recommendedName>
</protein>
<dbReference type="SUPFAM" id="SSF55008">
    <property type="entry name" value="HMA, heavy metal-associated domain"/>
    <property type="match status" value="1"/>
</dbReference>
<sequence>MKSMKNLLSLLLPVVVFLTFSCSSNAQNQAATSEVKIKTEFHCNGGKAKIETEVAKVDGVSSVVADLETKIVTIVFDPAKQNKESLVKAIEATGHMTEFSSTPVKSECGNHGKDGKNCDTPVE</sequence>
<evidence type="ECO:0000256" key="1">
    <source>
        <dbReference type="SAM" id="MobiDB-lite"/>
    </source>
</evidence>
<reference evidence="3" key="1">
    <citation type="submission" date="2019-08" db="EMBL/GenBank/DDBJ databases">
        <authorList>
            <person name="Kucharzyk K."/>
            <person name="Murdoch R.W."/>
            <person name="Higgins S."/>
            <person name="Loffler F."/>
        </authorList>
    </citation>
    <scope>NUCLEOTIDE SEQUENCE</scope>
</reference>